<dbReference type="PANTHER" id="PTHR11717">
    <property type="entry name" value="LOW MOLECULAR WEIGHT PROTEIN TYROSINE PHOSPHATASE"/>
    <property type="match status" value="1"/>
</dbReference>
<evidence type="ECO:0000259" key="7">
    <source>
        <dbReference type="SMART" id="SM00226"/>
    </source>
</evidence>
<dbReference type="InterPro" id="IPR023485">
    <property type="entry name" value="Ptyr_pPase"/>
</dbReference>
<dbReference type="AlphaFoldDB" id="A0A158GG84"/>
<evidence type="ECO:0000256" key="4">
    <source>
        <dbReference type="ARBA" id="ARBA00022912"/>
    </source>
</evidence>
<organism evidence="8 9">
    <name type="scientific">Caballeronia udeis</name>
    <dbReference type="NCBI Taxonomy" id="1232866"/>
    <lineage>
        <taxon>Bacteria</taxon>
        <taxon>Pseudomonadati</taxon>
        <taxon>Pseudomonadota</taxon>
        <taxon>Betaproteobacteria</taxon>
        <taxon>Burkholderiales</taxon>
        <taxon>Burkholderiaceae</taxon>
        <taxon>Caballeronia</taxon>
    </lineage>
</organism>
<evidence type="ECO:0000256" key="1">
    <source>
        <dbReference type="ARBA" id="ARBA00011063"/>
    </source>
</evidence>
<gene>
    <name evidence="8" type="ORF">AWB69_02598</name>
</gene>
<comment type="catalytic activity">
    <reaction evidence="5">
        <text>O-phospho-L-tyrosyl-[protein] + H2O = L-tyrosyl-[protein] + phosphate</text>
        <dbReference type="Rhea" id="RHEA:10684"/>
        <dbReference type="Rhea" id="RHEA-COMP:10136"/>
        <dbReference type="Rhea" id="RHEA-COMP:20101"/>
        <dbReference type="ChEBI" id="CHEBI:15377"/>
        <dbReference type="ChEBI" id="CHEBI:43474"/>
        <dbReference type="ChEBI" id="CHEBI:46858"/>
        <dbReference type="ChEBI" id="CHEBI:61978"/>
        <dbReference type="EC" id="3.1.3.48"/>
    </reaction>
</comment>
<evidence type="ECO:0000313" key="9">
    <source>
        <dbReference type="Proteomes" id="UP000054683"/>
    </source>
</evidence>
<sequence length="149" mass="16279">MKTLLVLCIGNICRSPMAEALLSRALPAMTVRSAGLDAVIGSPADPTSIALMAEAGLDISRHRGQQVNSALVTDADLILVMDRRQKQEMHRRYPTSAGKVFCLGEHEGTDIPDPYTQARASFEHALHLIELGVNNWVPPIRALQEPNKE</sequence>
<protein>
    <recommendedName>
        <fullName evidence="2">protein-tyrosine-phosphatase</fullName>
        <ecNumber evidence="2">3.1.3.48</ecNumber>
    </recommendedName>
</protein>
<name>A0A158GG84_9BURK</name>
<evidence type="ECO:0000256" key="6">
    <source>
        <dbReference type="PIRSR" id="PIRSR617867-1"/>
    </source>
</evidence>
<dbReference type="EC" id="3.1.3.48" evidence="2"/>
<dbReference type="InterPro" id="IPR036196">
    <property type="entry name" value="Ptyr_pPase_sf"/>
</dbReference>
<dbReference type="Proteomes" id="UP000054683">
    <property type="component" value="Unassembled WGS sequence"/>
</dbReference>
<feature type="active site" description="Nucleophile" evidence="6">
    <location>
        <position position="8"/>
    </location>
</feature>
<proteinExistence type="inferred from homology"/>
<dbReference type="GO" id="GO:0004725">
    <property type="term" value="F:protein tyrosine phosphatase activity"/>
    <property type="evidence" value="ECO:0007669"/>
    <property type="project" value="UniProtKB-EC"/>
</dbReference>
<dbReference type="InterPro" id="IPR017867">
    <property type="entry name" value="Tyr_phospatase_low_mol_wt"/>
</dbReference>
<dbReference type="RefSeq" id="WP_062085256.1">
    <property type="nucleotide sequence ID" value="NZ_FCOK02000014.1"/>
</dbReference>
<dbReference type="EMBL" id="FCOK02000014">
    <property type="protein sequence ID" value="SAL31128.1"/>
    <property type="molecule type" value="Genomic_DNA"/>
</dbReference>
<evidence type="ECO:0000313" key="8">
    <source>
        <dbReference type="EMBL" id="SAL31128.1"/>
    </source>
</evidence>
<dbReference type="PRINTS" id="PR00719">
    <property type="entry name" value="LMWPTPASE"/>
</dbReference>
<dbReference type="OrthoDB" id="9784339at2"/>
<comment type="similarity">
    <text evidence="1">Belongs to the low molecular weight phosphotyrosine protein phosphatase family.</text>
</comment>
<evidence type="ECO:0000256" key="3">
    <source>
        <dbReference type="ARBA" id="ARBA00022801"/>
    </source>
</evidence>
<feature type="active site" evidence="6">
    <location>
        <position position="14"/>
    </location>
</feature>
<keyword evidence="4" id="KW-0904">Protein phosphatase</keyword>
<dbReference type="SUPFAM" id="SSF52788">
    <property type="entry name" value="Phosphotyrosine protein phosphatases I"/>
    <property type="match status" value="1"/>
</dbReference>
<dbReference type="Gene3D" id="3.40.50.2300">
    <property type="match status" value="1"/>
</dbReference>
<dbReference type="CDD" id="cd16343">
    <property type="entry name" value="LMWPTP"/>
    <property type="match status" value="1"/>
</dbReference>
<dbReference type="PANTHER" id="PTHR11717:SF31">
    <property type="entry name" value="LOW MOLECULAR WEIGHT PROTEIN-TYROSINE-PHOSPHATASE ETP-RELATED"/>
    <property type="match status" value="1"/>
</dbReference>
<feature type="domain" description="Phosphotyrosine protein phosphatase I" evidence="7">
    <location>
        <begin position="2"/>
        <end position="139"/>
    </location>
</feature>
<reference evidence="8 9" key="1">
    <citation type="submission" date="2016-01" db="EMBL/GenBank/DDBJ databases">
        <authorList>
            <person name="Oliw E.H."/>
        </authorList>
    </citation>
    <scope>NUCLEOTIDE SEQUENCE [LARGE SCALE GENOMIC DNA]</scope>
    <source>
        <strain evidence="8">LMG 27134</strain>
    </source>
</reference>
<evidence type="ECO:0000256" key="5">
    <source>
        <dbReference type="ARBA" id="ARBA00051722"/>
    </source>
</evidence>
<keyword evidence="3" id="KW-0378">Hydrolase</keyword>
<dbReference type="Pfam" id="PF01451">
    <property type="entry name" value="LMWPc"/>
    <property type="match status" value="1"/>
</dbReference>
<feature type="active site" description="Proton donor" evidence="6">
    <location>
        <position position="113"/>
    </location>
</feature>
<dbReference type="SMART" id="SM00226">
    <property type="entry name" value="LMWPc"/>
    <property type="match status" value="1"/>
</dbReference>
<evidence type="ECO:0000256" key="2">
    <source>
        <dbReference type="ARBA" id="ARBA00013064"/>
    </source>
</evidence>
<accession>A0A158GG84</accession>
<dbReference type="InterPro" id="IPR050438">
    <property type="entry name" value="LMW_PTPase"/>
</dbReference>